<organism evidence="7">
    <name type="scientific">Craspedostauros australis</name>
    <dbReference type="NCBI Taxonomy" id="1486917"/>
    <lineage>
        <taxon>Eukaryota</taxon>
        <taxon>Sar</taxon>
        <taxon>Stramenopiles</taxon>
        <taxon>Ochrophyta</taxon>
        <taxon>Bacillariophyta</taxon>
        <taxon>Bacillariophyceae</taxon>
        <taxon>Bacillariophycidae</taxon>
        <taxon>Naviculales</taxon>
        <taxon>Naviculaceae</taxon>
        <taxon>Craspedostauros</taxon>
    </lineage>
</organism>
<comment type="similarity">
    <text evidence="2 6">Belongs to the peroxisomal membrane protein PXMP2/4 family.</text>
</comment>
<evidence type="ECO:0000313" key="7">
    <source>
        <dbReference type="EMBL" id="CAD8337692.1"/>
    </source>
</evidence>
<reference evidence="7" key="1">
    <citation type="submission" date="2021-01" db="EMBL/GenBank/DDBJ databases">
        <authorList>
            <person name="Corre E."/>
            <person name="Pelletier E."/>
            <person name="Niang G."/>
            <person name="Scheremetjew M."/>
            <person name="Finn R."/>
            <person name="Kale V."/>
            <person name="Holt S."/>
            <person name="Cochrane G."/>
            <person name="Meng A."/>
            <person name="Brown T."/>
            <person name="Cohen L."/>
        </authorList>
    </citation>
    <scope>NUCLEOTIDE SEQUENCE</scope>
    <source>
        <strain evidence="7">CCMP3328</strain>
    </source>
</reference>
<gene>
    <name evidence="7" type="ORF">CAUS1442_LOCUS9820</name>
</gene>
<accession>A0A7R9ZMV5</accession>
<dbReference type="GO" id="GO:0016020">
    <property type="term" value="C:membrane"/>
    <property type="evidence" value="ECO:0007669"/>
    <property type="project" value="UniProtKB-SubCell"/>
</dbReference>
<dbReference type="PANTHER" id="PTHR11266:SF21">
    <property type="entry name" value="ACT DOMAIN-CONTAINING PROTEIN"/>
    <property type="match status" value="1"/>
</dbReference>
<keyword evidence="4 6" id="KW-1133">Transmembrane helix</keyword>
<evidence type="ECO:0000256" key="5">
    <source>
        <dbReference type="ARBA" id="ARBA00023136"/>
    </source>
</evidence>
<dbReference type="AlphaFoldDB" id="A0A7R9ZMV5"/>
<dbReference type="InterPro" id="IPR007248">
    <property type="entry name" value="Mpv17_PMP22"/>
</dbReference>
<evidence type="ECO:0000256" key="6">
    <source>
        <dbReference type="RuleBase" id="RU363053"/>
    </source>
</evidence>
<dbReference type="PANTHER" id="PTHR11266">
    <property type="entry name" value="PEROXISOMAL MEMBRANE PROTEIN 2, PXMP2 MPV17"/>
    <property type="match status" value="1"/>
</dbReference>
<evidence type="ECO:0008006" key="8">
    <source>
        <dbReference type="Google" id="ProtNLM"/>
    </source>
</evidence>
<evidence type="ECO:0000256" key="1">
    <source>
        <dbReference type="ARBA" id="ARBA00004141"/>
    </source>
</evidence>
<keyword evidence="3 6" id="KW-0812">Transmembrane</keyword>
<dbReference type="Pfam" id="PF04117">
    <property type="entry name" value="Mpv17_PMP22"/>
    <property type="match status" value="1"/>
</dbReference>
<evidence type="ECO:0000256" key="4">
    <source>
        <dbReference type="ARBA" id="ARBA00022989"/>
    </source>
</evidence>
<feature type="transmembrane region" description="Helical" evidence="6">
    <location>
        <begin position="43"/>
        <end position="65"/>
    </location>
</feature>
<evidence type="ECO:0000256" key="2">
    <source>
        <dbReference type="ARBA" id="ARBA00006824"/>
    </source>
</evidence>
<sequence>MAFGSAILRDVAVAGGLGLSADLFCQTMCEDNRNLHDLDHRRIAAVSLFSGLYVGGVCNLIYPLYPKLTQHVIRSVQRNATIGKQLVTTGGSGAALVEQTAPVTTLMSMSPVSLLVQRLTPNQLQGAVGTLADNFIHVPLLYLPAYFISTGWMQGVPWSTTKQQMEQQFVPTMTSCWMFWIPFMGMNFALIPAAARVRAVAAANLLWTMTLDYMTHSKELVVAPETNGGRVQCDTISGGATL</sequence>
<protein>
    <recommendedName>
        <fullName evidence="8">Peroxisomal membrane protein MPV17</fullName>
    </recommendedName>
</protein>
<comment type="subcellular location">
    <subcellularLocation>
        <location evidence="1">Membrane</location>
        <topology evidence="1">Multi-pass membrane protein</topology>
    </subcellularLocation>
</comment>
<dbReference type="EMBL" id="HBEF01015690">
    <property type="protein sequence ID" value="CAD8337692.1"/>
    <property type="molecule type" value="Transcribed_RNA"/>
</dbReference>
<evidence type="ECO:0000256" key="3">
    <source>
        <dbReference type="ARBA" id="ARBA00022692"/>
    </source>
</evidence>
<dbReference type="GO" id="GO:0005737">
    <property type="term" value="C:cytoplasm"/>
    <property type="evidence" value="ECO:0007669"/>
    <property type="project" value="TreeGrafter"/>
</dbReference>
<comment type="caution">
    <text evidence="6">Lacks conserved residue(s) required for the propagation of feature annotation.</text>
</comment>
<proteinExistence type="inferred from homology"/>
<keyword evidence="5 6" id="KW-0472">Membrane</keyword>
<name>A0A7R9ZMV5_9STRA</name>